<dbReference type="RefSeq" id="WP_369207544.1">
    <property type="nucleotide sequence ID" value="NZ_JBFNXQ010000044.1"/>
</dbReference>
<dbReference type="InterPro" id="IPR049450">
    <property type="entry name" value="ACOT8-like_C"/>
</dbReference>
<protein>
    <submittedName>
        <fullName evidence="4">Thioesterase family protein</fullName>
    </submittedName>
</protein>
<feature type="region of interest" description="Disordered" evidence="1">
    <location>
        <begin position="1"/>
        <end position="21"/>
    </location>
</feature>
<comment type="caution">
    <text evidence="4">The sequence shown here is derived from an EMBL/GenBank/DDBJ whole genome shotgun (WGS) entry which is preliminary data.</text>
</comment>
<gene>
    <name evidence="4" type="ORF">ABQ292_14525</name>
</gene>
<dbReference type="Gene3D" id="2.40.160.210">
    <property type="entry name" value="Acyl-CoA thioesterase, double hotdog domain"/>
    <property type="match status" value="1"/>
</dbReference>
<evidence type="ECO:0000259" key="3">
    <source>
        <dbReference type="Pfam" id="PF20789"/>
    </source>
</evidence>
<organism evidence="4 5">
    <name type="scientific">Geodermatophilus maliterrae</name>
    <dbReference type="NCBI Taxonomy" id="3162531"/>
    <lineage>
        <taxon>Bacteria</taxon>
        <taxon>Bacillati</taxon>
        <taxon>Actinomycetota</taxon>
        <taxon>Actinomycetes</taxon>
        <taxon>Geodermatophilales</taxon>
        <taxon>Geodermatophilaceae</taxon>
        <taxon>Geodermatophilus</taxon>
    </lineage>
</organism>
<feature type="domain" description="Acyl-CoA thioesterase-like N-terminal HotDog" evidence="2">
    <location>
        <begin position="41"/>
        <end position="124"/>
    </location>
</feature>
<dbReference type="PANTHER" id="PTHR38110:SF1">
    <property type="entry name" value="THIOESTERASE DOMAIN-CONTAINING PROTEIN"/>
    <property type="match status" value="1"/>
</dbReference>
<feature type="domain" description="Acyl-CoA thioesterase-like C-terminal" evidence="3">
    <location>
        <begin position="145"/>
        <end position="277"/>
    </location>
</feature>
<dbReference type="EMBL" id="JBFNXQ010000044">
    <property type="protein sequence ID" value="MEX5719576.1"/>
    <property type="molecule type" value="Genomic_DNA"/>
</dbReference>
<sequence length="289" mass="30435">MTSHVDTRPLPPFAPGPATSEFDVDTAVSTTGPGRFAARITDRWNALGGGPDGGYLLTPVLRAMAVEVPGGTPLVVSASYLAAARPGEAAVCRTTLRVGRRFTTAEASLSQGDRQVVHAVATFAGPEARVAPGAGGGAAPDVSPPEDCAEPLAGVRLPGVSITDRIHHRFPEVPGWWRGRPTGNASMDVWMRFRDGRDADPVALALLVDAAPPAVLELGAPASTTLRMTVHLRARPTPGWLLARVATRHVIDGHHEEDVEIRDRAGRLVAQSRQLAVLPAGRPLKITGR</sequence>
<evidence type="ECO:0000256" key="1">
    <source>
        <dbReference type="SAM" id="MobiDB-lite"/>
    </source>
</evidence>
<dbReference type="Proteomes" id="UP001560045">
    <property type="component" value="Unassembled WGS sequence"/>
</dbReference>
<keyword evidence="5" id="KW-1185">Reference proteome</keyword>
<dbReference type="InterPro" id="IPR029069">
    <property type="entry name" value="HotDog_dom_sf"/>
</dbReference>
<proteinExistence type="predicted"/>
<evidence type="ECO:0000313" key="4">
    <source>
        <dbReference type="EMBL" id="MEX5719576.1"/>
    </source>
</evidence>
<evidence type="ECO:0000259" key="2">
    <source>
        <dbReference type="Pfam" id="PF13622"/>
    </source>
</evidence>
<dbReference type="InterPro" id="IPR049449">
    <property type="entry name" value="TesB_ACOT8-like_N"/>
</dbReference>
<dbReference type="PANTHER" id="PTHR38110">
    <property type="entry name" value="CHROMOSOME 23, WHOLE GENOME SHOTGUN SEQUENCE"/>
    <property type="match status" value="1"/>
</dbReference>
<accession>A0ABV3XG68</accession>
<evidence type="ECO:0000313" key="5">
    <source>
        <dbReference type="Proteomes" id="UP001560045"/>
    </source>
</evidence>
<name>A0ABV3XG68_9ACTN</name>
<reference evidence="4 5" key="1">
    <citation type="submission" date="2024-06" db="EMBL/GenBank/DDBJ databases">
        <title>Draft genome sequence of Geodermatophilus badlandi, a novel member of the Geodermatophilaceae isolated from badland sedimentary rocks in the Red desert, Wyoming, USA.</title>
        <authorList>
            <person name="Ben Tekaya S."/>
            <person name="Nouioui I."/>
            <person name="Flores G.M."/>
            <person name="Shaal M.N."/>
            <person name="Bredoire F."/>
            <person name="Basile F."/>
            <person name="Van Diepen L."/>
            <person name="Ward N.L."/>
        </authorList>
    </citation>
    <scope>NUCLEOTIDE SEQUENCE [LARGE SCALE GENOMIC DNA]</scope>
    <source>
        <strain evidence="4 5">WL48A</strain>
    </source>
</reference>
<dbReference type="InterPro" id="IPR042171">
    <property type="entry name" value="Acyl-CoA_hotdog"/>
</dbReference>
<dbReference type="SUPFAM" id="SSF54637">
    <property type="entry name" value="Thioesterase/thiol ester dehydrase-isomerase"/>
    <property type="match status" value="2"/>
</dbReference>
<dbReference type="InterPro" id="IPR052389">
    <property type="entry name" value="Sec_Metab_Biosynth-Assoc"/>
</dbReference>
<dbReference type="Pfam" id="PF20789">
    <property type="entry name" value="4HBT_3C"/>
    <property type="match status" value="1"/>
</dbReference>
<dbReference type="Pfam" id="PF13622">
    <property type="entry name" value="4HBT_3"/>
    <property type="match status" value="1"/>
</dbReference>